<dbReference type="InterPro" id="IPR050194">
    <property type="entry name" value="Glycosyltransferase_grp1"/>
</dbReference>
<comment type="caution">
    <text evidence="2">The sequence shown here is derived from an EMBL/GenBank/DDBJ whole genome shotgun (WGS) entry which is preliminary data.</text>
</comment>
<dbReference type="Pfam" id="PF13439">
    <property type="entry name" value="Glyco_transf_4"/>
    <property type="match status" value="1"/>
</dbReference>
<sequence length="350" mass="38747">MRILIVSDAWHPQVNGVVRTLTKTREVLEKRNHVVEVIGPDRFRRIPCPTYAEIELAILPYRSLVKQIEAFAPDAIHIATEGPLGMAARKYCTRNGLTFTTAYHTKFPEYIAERTRLPLSWSYAFMRWFHGGSAGVMVATDSLAQSLRDWGFRNLKTWSRGVDVGRFKPRPKDVLDLPRPIYLYAGRVVVDKNIEAFLKLKLDGTKLVVGTGPDLESYRARYPETVFAGYLENGHLASYFSAADVFVFPSLTDTFGLVLLEAMASGVPVAAYPVTGPIDIVGPHPEVGCLDEDLGKAVQGALGKSPEACRALALQYSWDACTDQFLQNLAPLRKPQPQASSATQAYDPAS</sequence>
<keyword evidence="2" id="KW-0808">Transferase</keyword>
<accession>A0ABV7VI69</accession>
<dbReference type="PANTHER" id="PTHR45947:SF3">
    <property type="entry name" value="SULFOQUINOVOSYL TRANSFERASE SQD2"/>
    <property type="match status" value="1"/>
</dbReference>
<feature type="domain" description="Glycosyltransferase subfamily 4-like N-terminal" evidence="1">
    <location>
        <begin position="14"/>
        <end position="165"/>
    </location>
</feature>
<dbReference type="InterPro" id="IPR028098">
    <property type="entry name" value="Glyco_trans_4-like_N"/>
</dbReference>
<protein>
    <submittedName>
        <fullName evidence="2">Glycosyltransferase family 4 protein</fullName>
        <ecNumber evidence="2">2.4.-.-</ecNumber>
    </submittedName>
</protein>
<dbReference type="RefSeq" id="WP_379728138.1">
    <property type="nucleotide sequence ID" value="NZ_JBHRYJ010000003.1"/>
</dbReference>
<evidence type="ECO:0000313" key="3">
    <source>
        <dbReference type="Proteomes" id="UP001595711"/>
    </source>
</evidence>
<keyword evidence="3" id="KW-1185">Reference proteome</keyword>
<dbReference type="Gene3D" id="3.40.50.2000">
    <property type="entry name" value="Glycogen Phosphorylase B"/>
    <property type="match status" value="2"/>
</dbReference>
<dbReference type="EMBL" id="JBHRYJ010000003">
    <property type="protein sequence ID" value="MFC3676885.1"/>
    <property type="molecule type" value="Genomic_DNA"/>
</dbReference>
<proteinExistence type="predicted"/>
<dbReference type="PANTHER" id="PTHR45947">
    <property type="entry name" value="SULFOQUINOVOSYL TRANSFERASE SQD2"/>
    <property type="match status" value="1"/>
</dbReference>
<gene>
    <name evidence="2" type="ORF">ACFOOQ_15110</name>
</gene>
<dbReference type="EC" id="2.4.-.-" evidence="2"/>
<reference evidence="3" key="1">
    <citation type="journal article" date="2019" name="Int. J. Syst. Evol. Microbiol.">
        <title>The Global Catalogue of Microorganisms (GCM) 10K type strain sequencing project: providing services to taxonomists for standard genome sequencing and annotation.</title>
        <authorList>
            <consortium name="The Broad Institute Genomics Platform"/>
            <consortium name="The Broad Institute Genome Sequencing Center for Infectious Disease"/>
            <person name="Wu L."/>
            <person name="Ma J."/>
        </authorList>
    </citation>
    <scope>NUCLEOTIDE SEQUENCE [LARGE SCALE GENOMIC DNA]</scope>
    <source>
        <strain evidence="3">KCTC 42182</strain>
    </source>
</reference>
<keyword evidence="2" id="KW-0328">Glycosyltransferase</keyword>
<dbReference type="Pfam" id="PF13692">
    <property type="entry name" value="Glyco_trans_1_4"/>
    <property type="match status" value="1"/>
</dbReference>
<dbReference type="GO" id="GO:0016757">
    <property type="term" value="F:glycosyltransferase activity"/>
    <property type="evidence" value="ECO:0007669"/>
    <property type="project" value="UniProtKB-KW"/>
</dbReference>
<evidence type="ECO:0000313" key="2">
    <source>
        <dbReference type="EMBL" id="MFC3676885.1"/>
    </source>
</evidence>
<dbReference type="Proteomes" id="UP001595711">
    <property type="component" value="Unassembled WGS sequence"/>
</dbReference>
<evidence type="ECO:0000259" key="1">
    <source>
        <dbReference type="Pfam" id="PF13439"/>
    </source>
</evidence>
<name>A0ABV7VI69_9PROT</name>
<organism evidence="2 3">
    <name type="scientific">Ferrovibrio xuzhouensis</name>
    <dbReference type="NCBI Taxonomy" id="1576914"/>
    <lineage>
        <taxon>Bacteria</taxon>
        <taxon>Pseudomonadati</taxon>
        <taxon>Pseudomonadota</taxon>
        <taxon>Alphaproteobacteria</taxon>
        <taxon>Rhodospirillales</taxon>
        <taxon>Rhodospirillaceae</taxon>
        <taxon>Ferrovibrio</taxon>
    </lineage>
</organism>
<dbReference type="SUPFAM" id="SSF53756">
    <property type="entry name" value="UDP-Glycosyltransferase/glycogen phosphorylase"/>
    <property type="match status" value="1"/>
</dbReference>
<dbReference type="CDD" id="cd03814">
    <property type="entry name" value="GT4-like"/>
    <property type="match status" value="1"/>
</dbReference>